<dbReference type="Proteomes" id="UP000034849">
    <property type="component" value="Unassembled WGS sequence"/>
</dbReference>
<accession>A0A0G0IU91</accession>
<name>A0A0G0IU91_9BACT</name>
<reference evidence="1 2" key="1">
    <citation type="journal article" date="2015" name="Nature">
        <title>rRNA introns, odd ribosomes, and small enigmatic genomes across a large radiation of phyla.</title>
        <authorList>
            <person name="Brown C.T."/>
            <person name="Hug L.A."/>
            <person name="Thomas B.C."/>
            <person name="Sharon I."/>
            <person name="Castelle C.J."/>
            <person name="Singh A."/>
            <person name="Wilkins M.J."/>
            <person name="Williams K.H."/>
            <person name="Banfield J.F."/>
        </authorList>
    </citation>
    <scope>NUCLEOTIDE SEQUENCE [LARGE SCALE GENOMIC DNA]</scope>
</reference>
<comment type="caution">
    <text evidence="1">The sequence shown here is derived from an EMBL/GenBank/DDBJ whole genome shotgun (WGS) entry which is preliminary data.</text>
</comment>
<sequence length="210" mass="23014">MKVIKFVKSKCFTICETFFVNKKLLKADLKKDSFQPRSRFGATGAGCFSWCALGALGLVAEGDGGVVRRVVGQTGVGAEVFGPATLISQEVGDGFIDRVARGHDDLGLVHVRTRPEFGRRAELGDLVQVAFPVQAEPEALAGPDQSQVFAKAHVVTFARHLEPLLLVHHDGIAYPEFVKGLLVHEKFPSLWDCGMNASPWDFKPIYDYQL</sequence>
<dbReference type="STRING" id="1619046.US42_C0006G0021"/>
<organism evidence="1 2">
    <name type="scientific">Candidatus Magasanikbacteria bacterium GW2011_GWC2_37_14</name>
    <dbReference type="NCBI Taxonomy" id="1619046"/>
    <lineage>
        <taxon>Bacteria</taxon>
        <taxon>Candidatus Magasanikiibacteriota</taxon>
    </lineage>
</organism>
<protein>
    <submittedName>
        <fullName evidence="1">Uncharacterized protein</fullName>
    </submittedName>
</protein>
<gene>
    <name evidence="1" type="ORF">US42_C0006G0021</name>
</gene>
<dbReference type="EMBL" id="LBSX01000006">
    <property type="protein sequence ID" value="KKQ27714.1"/>
    <property type="molecule type" value="Genomic_DNA"/>
</dbReference>
<proteinExistence type="predicted"/>
<evidence type="ECO:0000313" key="1">
    <source>
        <dbReference type="EMBL" id="KKQ27714.1"/>
    </source>
</evidence>
<dbReference type="AlphaFoldDB" id="A0A0G0IU91"/>
<evidence type="ECO:0000313" key="2">
    <source>
        <dbReference type="Proteomes" id="UP000034849"/>
    </source>
</evidence>